<keyword evidence="1" id="KW-1133">Transmembrane helix</keyword>
<dbReference type="InterPro" id="IPR023298">
    <property type="entry name" value="ATPase_P-typ_TM_dom_sf"/>
</dbReference>
<name>X1NA84_9ZZZZ</name>
<protein>
    <recommendedName>
        <fullName evidence="2">Cation-transporting P-type ATPase N-terminal domain-containing protein</fullName>
    </recommendedName>
</protein>
<sequence>MLKAKKYHWHTLSSEKVAEILKTDPKKGLSEKEVEVRQKKFGLNKLPEEKPLPKVKIFLSQFQSPLIYILVIAGMVTLILGEWTDTIVIFTAVFLNTVVGYFQENKASNALRELKKVLKVKATCLREGERKEIFQENLVLGDMVILKAGDKVPSDGRIIESSNLKINEASLTGEWLAADKKVETLSKNTPLADRDNMIYMGTTVEDGEGKAIITEIGAQTEIGKVAILIKETKEEKTPYQKKLAHFSKIVAWLVGFASLFIF</sequence>
<evidence type="ECO:0000259" key="2">
    <source>
        <dbReference type="SMART" id="SM00831"/>
    </source>
</evidence>
<keyword evidence="1" id="KW-0812">Transmembrane</keyword>
<reference evidence="3" key="1">
    <citation type="journal article" date="2014" name="Front. Microbiol.">
        <title>High frequency of phylogenetically diverse reductive dehalogenase-homologous genes in deep subseafloor sedimentary metagenomes.</title>
        <authorList>
            <person name="Kawai M."/>
            <person name="Futagami T."/>
            <person name="Toyoda A."/>
            <person name="Takaki Y."/>
            <person name="Nishi S."/>
            <person name="Hori S."/>
            <person name="Arai W."/>
            <person name="Tsubouchi T."/>
            <person name="Morono Y."/>
            <person name="Uchiyama I."/>
            <person name="Ito T."/>
            <person name="Fujiyama A."/>
            <person name="Inagaki F."/>
            <person name="Takami H."/>
        </authorList>
    </citation>
    <scope>NUCLEOTIDE SEQUENCE</scope>
    <source>
        <strain evidence="3">Expedition CK06-06</strain>
    </source>
</reference>
<dbReference type="SUPFAM" id="SSF81665">
    <property type="entry name" value="Calcium ATPase, transmembrane domain M"/>
    <property type="match status" value="1"/>
</dbReference>
<dbReference type="Pfam" id="PF00690">
    <property type="entry name" value="Cation_ATPase_N"/>
    <property type="match status" value="1"/>
</dbReference>
<dbReference type="Gene3D" id="2.70.150.10">
    <property type="entry name" value="Calcium-transporting ATPase, cytoplasmic transduction domain A"/>
    <property type="match status" value="1"/>
</dbReference>
<dbReference type="Gene3D" id="1.20.1110.10">
    <property type="entry name" value="Calcium-transporting ATPase, transmembrane domain"/>
    <property type="match status" value="1"/>
</dbReference>
<dbReference type="InterPro" id="IPR004014">
    <property type="entry name" value="ATPase_P-typ_cation-transptr_N"/>
</dbReference>
<dbReference type="InterPro" id="IPR008250">
    <property type="entry name" value="ATPase_P-typ_transduc_dom_A_sf"/>
</dbReference>
<feature type="transmembrane region" description="Helical" evidence="1">
    <location>
        <begin position="86"/>
        <end position="102"/>
    </location>
</feature>
<dbReference type="InterPro" id="IPR059000">
    <property type="entry name" value="ATPase_P-type_domA"/>
</dbReference>
<gene>
    <name evidence="3" type="ORF">S06H3_30203</name>
</gene>
<dbReference type="SMART" id="SM00831">
    <property type="entry name" value="Cation_ATPase_N"/>
    <property type="match status" value="1"/>
</dbReference>
<feature type="non-terminal residue" evidence="3">
    <location>
        <position position="262"/>
    </location>
</feature>
<dbReference type="Pfam" id="PF00122">
    <property type="entry name" value="E1-E2_ATPase"/>
    <property type="match status" value="1"/>
</dbReference>
<evidence type="ECO:0000313" key="3">
    <source>
        <dbReference type="EMBL" id="GAI27106.1"/>
    </source>
</evidence>
<accession>X1NA84</accession>
<feature type="transmembrane region" description="Helical" evidence="1">
    <location>
        <begin position="243"/>
        <end position="261"/>
    </location>
</feature>
<dbReference type="AlphaFoldDB" id="X1NA84"/>
<dbReference type="PANTHER" id="PTHR42861">
    <property type="entry name" value="CALCIUM-TRANSPORTING ATPASE"/>
    <property type="match status" value="1"/>
</dbReference>
<comment type="caution">
    <text evidence="3">The sequence shown here is derived from an EMBL/GenBank/DDBJ whole genome shotgun (WGS) entry which is preliminary data.</text>
</comment>
<dbReference type="EMBL" id="BARV01017768">
    <property type="protein sequence ID" value="GAI27106.1"/>
    <property type="molecule type" value="Genomic_DNA"/>
</dbReference>
<feature type="transmembrane region" description="Helical" evidence="1">
    <location>
        <begin position="62"/>
        <end position="80"/>
    </location>
</feature>
<organism evidence="3">
    <name type="scientific">marine sediment metagenome</name>
    <dbReference type="NCBI Taxonomy" id="412755"/>
    <lineage>
        <taxon>unclassified sequences</taxon>
        <taxon>metagenomes</taxon>
        <taxon>ecological metagenomes</taxon>
    </lineage>
</organism>
<evidence type="ECO:0000256" key="1">
    <source>
        <dbReference type="SAM" id="Phobius"/>
    </source>
</evidence>
<dbReference type="SUPFAM" id="SSF81653">
    <property type="entry name" value="Calcium ATPase, transduction domain A"/>
    <property type="match status" value="1"/>
</dbReference>
<proteinExistence type="predicted"/>
<keyword evidence="1" id="KW-0472">Membrane</keyword>
<feature type="domain" description="Cation-transporting P-type ATPase N-terminal" evidence="2">
    <location>
        <begin position="8"/>
        <end position="82"/>
    </location>
</feature>